<sequence length="218" mass="24138">MASLIYFTGPMNCGKSTLALQVDYTEASAGRRGLLFTCFDRGGQAVISSRIGLTARAIEVTPGFDFWEYVTAELTAGHRVDYLVCDEAQFYTEAQVDDLARIVDELDIDASCFGILTDFRTELFPGSRRLVELADRIEMLQARPRCWCGAPATHNARIVDGVMVVEGDQIAVGDMDADAVVRYEVLCRRHHRRGMPSRKGGVDLTPEPLPFDDEPAAR</sequence>
<reference evidence="13 14" key="1">
    <citation type="submission" date="2020-03" db="EMBL/GenBank/DDBJ databases">
        <title>Propioniciclava sp. nov., isolated from Hydrophilus acuminatus.</title>
        <authorList>
            <person name="Hyun D.-W."/>
            <person name="Bae J.-W."/>
        </authorList>
    </citation>
    <scope>NUCLEOTIDE SEQUENCE [LARGE SCALE GENOMIC DNA]</scope>
    <source>
        <strain evidence="13 14">HDW11</strain>
    </source>
</reference>
<gene>
    <name evidence="13" type="ORF">G7070_15595</name>
</gene>
<evidence type="ECO:0000313" key="13">
    <source>
        <dbReference type="EMBL" id="QIK73426.1"/>
    </source>
</evidence>
<keyword evidence="14" id="KW-1185">Reference proteome</keyword>
<dbReference type="SUPFAM" id="SSF57716">
    <property type="entry name" value="Glucocorticoid receptor-like (DNA-binding domain)"/>
    <property type="match status" value="1"/>
</dbReference>
<dbReference type="Gene3D" id="3.40.50.300">
    <property type="entry name" value="P-loop containing nucleotide triphosphate hydrolases"/>
    <property type="match status" value="1"/>
</dbReference>
<keyword evidence="3 10" id="KW-0237">DNA synthesis</keyword>
<evidence type="ECO:0000256" key="5">
    <source>
        <dbReference type="ARBA" id="ARBA00022741"/>
    </source>
</evidence>
<protein>
    <recommendedName>
        <fullName evidence="2 10">Thymidine kinase</fullName>
        <ecNumber evidence="2 10">2.7.1.21</ecNumber>
    </recommendedName>
</protein>
<keyword evidence="5 10" id="KW-0547">Nucleotide-binding</keyword>
<feature type="active site" description="Proton acceptor" evidence="8">
    <location>
        <position position="87"/>
    </location>
</feature>
<evidence type="ECO:0000256" key="10">
    <source>
        <dbReference type="RuleBase" id="RU000544"/>
    </source>
</evidence>
<dbReference type="GO" id="GO:0005524">
    <property type="term" value="F:ATP binding"/>
    <property type="evidence" value="ECO:0007669"/>
    <property type="project" value="UniProtKB-KW"/>
</dbReference>
<comment type="catalytic activity">
    <reaction evidence="10">
        <text>thymidine + ATP = dTMP + ADP + H(+)</text>
        <dbReference type="Rhea" id="RHEA:19129"/>
        <dbReference type="ChEBI" id="CHEBI:15378"/>
        <dbReference type="ChEBI" id="CHEBI:17748"/>
        <dbReference type="ChEBI" id="CHEBI:30616"/>
        <dbReference type="ChEBI" id="CHEBI:63528"/>
        <dbReference type="ChEBI" id="CHEBI:456216"/>
        <dbReference type="EC" id="2.7.1.21"/>
    </reaction>
</comment>
<dbReference type="GO" id="GO:0046104">
    <property type="term" value="P:thymidine metabolic process"/>
    <property type="evidence" value="ECO:0007669"/>
    <property type="project" value="TreeGrafter"/>
</dbReference>
<keyword evidence="7 10" id="KW-0067">ATP-binding</keyword>
<evidence type="ECO:0000256" key="1">
    <source>
        <dbReference type="ARBA" id="ARBA00007587"/>
    </source>
</evidence>
<dbReference type="PIRSF" id="PIRSF035805">
    <property type="entry name" value="TK_cell"/>
    <property type="match status" value="1"/>
</dbReference>
<dbReference type="NCBIfam" id="NF003297">
    <property type="entry name" value="PRK04296.1-2"/>
    <property type="match status" value="1"/>
</dbReference>
<feature type="region of interest" description="Disordered" evidence="12">
    <location>
        <begin position="194"/>
        <end position="218"/>
    </location>
</feature>
<evidence type="ECO:0000256" key="3">
    <source>
        <dbReference type="ARBA" id="ARBA00022634"/>
    </source>
</evidence>
<evidence type="ECO:0000256" key="8">
    <source>
        <dbReference type="PIRSR" id="PIRSR035805-1"/>
    </source>
</evidence>
<proteinExistence type="inferred from homology"/>
<dbReference type="AlphaFoldDB" id="A0A6G7Y9R9"/>
<evidence type="ECO:0000256" key="7">
    <source>
        <dbReference type="ARBA" id="ARBA00022840"/>
    </source>
</evidence>
<dbReference type="KEGG" id="prv:G7070_15595"/>
<evidence type="ECO:0000256" key="12">
    <source>
        <dbReference type="SAM" id="MobiDB-lite"/>
    </source>
</evidence>
<accession>A0A6G7Y9R9</accession>
<keyword evidence="4 10" id="KW-0808">Transferase</keyword>
<evidence type="ECO:0000256" key="6">
    <source>
        <dbReference type="ARBA" id="ARBA00022777"/>
    </source>
</evidence>
<dbReference type="Proteomes" id="UP000501058">
    <property type="component" value="Chromosome"/>
</dbReference>
<dbReference type="GO" id="GO:0004797">
    <property type="term" value="F:thymidine kinase activity"/>
    <property type="evidence" value="ECO:0007669"/>
    <property type="project" value="UniProtKB-EC"/>
</dbReference>
<dbReference type="EC" id="2.7.1.21" evidence="2 10"/>
<evidence type="ECO:0000256" key="4">
    <source>
        <dbReference type="ARBA" id="ARBA00022679"/>
    </source>
</evidence>
<keyword evidence="6 10" id="KW-0418">Kinase</keyword>
<dbReference type="RefSeq" id="WP_166234495.1">
    <property type="nucleotide sequence ID" value="NZ_CP049865.1"/>
</dbReference>
<feature type="binding site" evidence="9">
    <location>
        <begin position="170"/>
        <end position="173"/>
    </location>
    <ligand>
        <name>substrate</name>
    </ligand>
</feature>
<comment type="similarity">
    <text evidence="1 11">Belongs to the thymidine kinase family.</text>
</comment>
<evidence type="ECO:0000313" key="14">
    <source>
        <dbReference type="Proteomes" id="UP000501058"/>
    </source>
</evidence>
<feature type="binding site" evidence="9">
    <location>
        <position position="183"/>
    </location>
    <ligand>
        <name>substrate</name>
    </ligand>
</feature>
<evidence type="ECO:0000256" key="2">
    <source>
        <dbReference type="ARBA" id="ARBA00012118"/>
    </source>
</evidence>
<dbReference type="InterPro" id="IPR001267">
    <property type="entry name" value="Thymidine_kinase"/>
</dbReference>
<dbReference type="SUPFAM" id="SSF52540">
    <property type="entry name" value="P-loop containing nucleoside triphosphate hydrolases"/>
    <property type="match status" value="1"/>
</dbReference>
<evidence type="ECO:0000256" key="11">
    <source>
        <dbReference type="RuleBase" id="RU004165"/>
    </source>
</evidence>
<dbReference type="Pfam" id="PF00265">
    <property type="entry name" value="TK"/>
    <property type="match status" value="1"/>
</dbReference>
<dbReference type="EMBL" id="CP049865">
    <property type="protein sequence ID" value="QIK73426.1"/>
    <property type="molecule type" value="Genomic_DNA"/>
</dbReference>
<dbReference type="Gene3D" id="3.30.60.20">
    <property type="match status" value="1"/>
</dbReference>
<organism evidence="13 14">
    <name type="scientific">Propioniciclava coleopterorum</name>
    <dbReference type="NCBI Taxonomy" id="2714937"/>
    <lineage>
        <taxon>Bacteria</taxon>
        <taxon>Bacillati</taxon>
        <taxon>Actinomycetota</taxon>
        <taxon>Actinomycetes</taxon>
        <taxon>Propionibacteriales</taxon>
        <taxon>Propionibacteriaceae</taxon>
        <taxon>Propioniciclava</taxon>
    </lineage>
</organism>
<dbReference type="PANTHER" id="PTHR11441">
    <property type="entry name" value="THYMIDINE KINASE"/>
    <property type="match status" value="1"/>
</dbReference>
<evidence type="ECO:0000256" key="9">
    <source>
        <dbReference type="PIRSR" id="PIRSR035805-2"/>
    </source>
</evidence>
<dbReference type="InterPro" id="IPR027417">
    <property type="entry name" value="P-loop_NTPase"/>
</dbReference>
<name>A0A6G7Y9R9_9ACTN</name>
<dbReference type="PANTHER" id="PTHR11441:SF0">
    <property type="entry name" value="THYMIDINE KINASE, CYTOSOLIC"/>
    <property type="match status" value="1"/>
</dbReference>
<dbReference type="GO" id="GO:0005829">
    <property type="term" value="C:cytosol"/>
    <property type="evidence" value="ECO:0007669"/>
    <property type="project" value="TreeGrafter"/>
</dbReference>
<dbReference type="GO" id="GO:0071897">
    <property type="term" value="P:DNA biosynthetic process"/>
    <property type="evidence" value="ECO:0007669"/>
    <property type="project" value="UniProtKB-KW"/>
</dbReference>